<evidence type="ECO:0008006" key="3">
    <source>
        <dbReference type="Google" id="ProtNLM"/>
    </source>
</evidence>
<dbReference type="OrthoDB" id="367213at2"/>
<dbReference type="eggNOG" id="ENOG5033Y0K">
    <property type="taxonomic scope" value="Bacteria"/>
</dbReference>
<name>E1R5N2_SEDSS</name>
<accession>E1R5N2</accession>
<dbReference type="KEGG" id="ssm:Spirs_1520"/>
<evidence type="ECO:0000313" key="1">
    <source>
        <dbReference type="EMBL" id="ADK80647.1"/>
    </source>
</evidence>
<evidence type="ECO:0000313" key="2">
    <source>
        <dbReference type="Proteomes" id="UP000002318"/>
    </source>
</evidence>
<dbReference type="RefSeq" id="WP_013254111.1">
    <property type="nucleotide sequence ID" value="NC_014364.1"/>
</dbReference>
<proteinExistence type="predicted"/>
<gene>
    <name evidence="1" type="ordered locus">Spirs_1520</name>
</gene>
<organism evidence="1 2">
    <name type="scientific">Sediminispirochaeta smaragdinae (strain DSM 11293 / JCM 15392 / SEBR 4228)</name>
    <name type="common">Spirochaeta smaragdinae</name>
    <dbReference type="NCBI Taxonomy" id="573413"/>
    <lineage>
        <taxon>Bacteria</taxon>
        <taxon>Pseudomonadati</taxon>
        <taxon>Spirochaetota</taxon>
        <taxon>Spirochaetia</taxon>
        <taxon>Spirochaetales</taxon>
        <taxon>Spirochaetaceae</taxon>
        <taxon>Sediminispirochaeta</taxon>
    </lineage>
</organism>
<reference evidence="1 2" key="1">
    <citation type="journal article" date="2010" name="Stand. Genomic Sci.">
        <title>Complete genome sequence of Spirochaeta smaragdinae type strain (SEBR 4228).</title>
        <authorList>
            <person name="Mavromatis K."/>
            <person name="Yasawong M."/>
            <person name="Chertkov O."/>
            <person name="Lapidus A."/>
            <person name="Lucas S."/>
            <person name="Nolan M."/>
            <person name="Del Rio T.G."/>
            <person name="Tice H."/>
            <person name="Cheng J.F."/>
            <person name="Pitluck S."/>
            <person name="Liolios K."/>
            <person name="Ivanova N."/>
            <person name="Tapia R."/>
            <person name="Han C."/>
            <person name="Bruce D."/>
            <person name="Goodwin L."/>
            <person name="Pati A."/>
            <person name="Chen A."/>
            <person name="Palaniappan K."/>
            <person name="Land M."/>
            <person name="Hauser L."/>
            <person name="Chang Y.J."/>
            <person name="Jeffries C.D."/>
            <person name="Detter J.C."/>
            <person name="Rohde M."/>
            <person name="Brambilla E."/>
            <person name="Spring S."/>
            <person name="Goker M."/>
            <person name="Sikorski J."/>
            <person name="Woyke T."/>
            <person name="Bristow J."/>
            <person name="Eisen J.A."/>
            <person name="Markowitz V."/>
            <person name="Hugenholtz P."/>
            <person name="Klenk H.P."/>
            <person name="Kyrpides N.C."/>
        </authorList>
    </citation>
    <scope>NUCLEOTIDE SEQUENCE [LARGE SCALE GENOMIC DNA]</scope>
    <source>
        <strain evidence="2">DSM 11293 / JCM 15392 / SEBR 4228</strain>
    </source>
</reference>
<dbReference type="EMBL" id="CP002116">
    <property type="protein sequence ID" value="ADK80647.1"/>
    <property type="molecule type" value="Genomic_DNA"/>
</dbReference>
<dbReference type="Gene3D" id="2.40.160.60">
    <property type="entry name" value="Outer membrane protein transport protein (OMPP1/FadL/TodX)"/>
    <property type="match status" value="1"/>
</dbReference>
<protein>
    <recommendedName>
        <fullName evidence="3">DUF5723 domain-containing protein</fullName>
    </recommendedName>
</protein>
<keyword evidence="2" id="KW-1185">Reference proteome</keyword>
<dbReference type="HOGENOM" id="CLU_713592_0_0_12"/>
<dbReference type="AlphaFoldDB" id="E1R5N2"/>
<sequence>MRNITLLMLFLHLLFFPLSSLLYASDYYEDPMVGLSSRLTGMGGIHAAYADGFTTLYTNPAGFFESGEEFSWGEITLGLKGPIFSIADAIVDGDTDLTSIGDLLTGIYAGLGLSGPLSFGYVGNGLGLGIIGTSDVLLSSYTPLAATARVRQDLLLVGGYSFLINIMPEGHRLDGGVLLKGGFRGELEAEVTAVDIQDFDASQFTDDEPFAFINLIGMDLGLLYSWQERLFVGLTGKDVYTPTSKKNYESFQAFLDGDAELSQEYGVVPFTLNIGTRYLLDLSEKNLFISTVNFYLDYADILDFWLYPTLAVNPVLHVSLGAELTMLRILAIRLGFSEGLPAAGIGVNLKWFTLNASMFGTERSTEPGMSPVYNLQLGFEFRY</sequence>
<dbReference type="Proteomes" id="UP000002318">
    <property type="component" value="Chromosome"/>
</dbReference>
<dbReference type="STRING" id="573413.Spirs_1520"/>